<dbReference type="GO" id="GO:0006886">
    <property type="term" value="P:intracellular protein transport"/>
    <property type="evidence" value="ECO:0007669"/>
    <property type="project" value="InterPro"/>
</dbReference>
<dbReference type="SUPFAM" id="SSF81767">
    <property type="entry name" value="Pre-protein crosslinking domain of SecA"/>
    <property type="match status" value="1"/>
</dbReference>
<dbReference type="GO" id="GO:0017038">
    <property type="term" value="P:protein import"/>
    <property type="evidence" value="ECO:0007669"/>
    <property type="project" value="InterPro"/>
</dbReference>
<dbReference type="GO" id="GO:0006605">
    <property type="term" value="P:protein targeting"/>
    <property type="evidence" value="ECO:0007669"/>
    <property type="project" value="InterPro"/>
</dbReference>
<evidence type="ECO:0000259" key="12">
    <source>
        <dbReference type="PROSITE" id="PS51194"/>
    </source>
</evidence>
<dbReference type="GO" id="GO:0005524">
    <property type="term" value="F:ATP binding"/>
    <property type="evidence" value="ECO:0007669"/>
    <property type="project" value="UniProtKB-KW"/>
</dbReference>
<dbReference type="Pfam" id="PF21090">
    <property type="entry name" value="P-loop_SecA"/>
    <property type="match status" value="1"/>
</dbReference>
<dbReference type="GO" id="GO:0005886">
    <property type="term" value="C:plasma membrane"/>
    <property type="evidence" value="ECO:0007669"/>
    <property type="project" value="TreeGrafter"/>
</dbReference>
<dbReference type="InterPro" id="IPR014001">
    <property type="entry name" value="Helicase_ATP-bd"/>
</dbReference>
<organism evidence="14 15">
    <name type="scientific">Aquabacterium lacunae</name>
    <dbReference type="NCBI Taxonomy" id="2528630"/>
    <lineage>
        <taxon>Bacteria</taxon>
        <taxon>Pseudomonadati</taxon>
        <taxon>Pseudomonadota</taxon>
        <taxon>Betaproteobacteria</taxon>
        <taxon>Burkholderiales</taxon>
        <taxon>Aquabacterium</taxon>
    </lineage>
</organism>
<keyword evidence="6" id="KW-0067">ATP-binding</keyword>
<dbReference type="InterPro" id="IPR011130">
    <property type="entry name" value="SecA_preprotein_X-link_dom"/>
</dbReference>
<evidence type="ECO:0000313" key="14">
    <source>
        <dbReference type="EMBL" id="TBO32578.1"/>
    </source>
</evidence>
<dbReference type="Pfam" id="PF01043">
    <property type="entry name" value="SecA_PP_bind"/>
    <property type="match status" value="1"/>
</dbReference>
<evidence type="ECO:0000259" key="11">
    <source>
        <dbReference type="PROSITE" id="PS51192"/>
    </source>
</evidence>
<dbReference type="SMART" id="SM00957">
    <property type="entry name" value="SecA_DEAD"/>
    <property type="match status" value="1"/>
</dbReference>
<evidence type="ECO:0000256" key="1">
    <source>
        <dbReference type="ARBA" id="ARBA00022448"/>
    </source>
</evidence>
<keyword evidence="1" id="KW-0813">Transport</keyword>
<dbReference type="InterPro" id="IPR027417">
    <property type="entry name" value="P-loop_NTPase"/>
</dbReference>
<keyword evidence="4" id="KW-0997">Cell inner membrane</keyword>
<evidence type="ECO:0000256" key="5">
    <source>
        <dbReference type="ARBA" id="ARBA00022741"/>
    </source>
</evidence>
<dbReference type="InterPro" id="IPR001650">
    <property type="entry name" value="Helicase_C-like"/>
</dbReference>
<evidence type="ECO:0000256" key="3">
    <source>
        <dbReference type="ARBA" id="ARBA00022490"/>
    </source>
</evidence>
<feature type="domain" description="Helicase ATP-binding" evidence="11">
    <location>
        <begin position="126"/>
        <end position="288"/>
    </location>
</feature>
<keyword evidence="7" id="KW-0653">Protein transport</keyword>
<accession>A0A4Q9H0E3</accession>
<dbReference type="GO" id="GO:0043952">
    <property type="term" value="P:protein transport by the Sec complex"/>
    <property type="evidence" value="ECO:0007669"/>
    <property type="project" value="TreeGrafter"/>
</dbReference>
<dbReference type="Pfam" id="PF07517">
    <property type="entry name" value="SecA_DEAD"/>
    <property type="match status" value="1"/>
</dbReference>
<evidence type="ECO:0000256" key="9">
    <source>
        <dbReference type="ARBA" id="ARBA00023010"/>
    </source>
</evidence>
<dbReference type="EMBL" id="SIXI01000002">
    <property type="protein sequence ID" value="TBO32578.1"/>
    <property type="molecule type" value="Genomic_DNA"/>
</dbReference>
<dbReference type="SMART" id="SM00958">
    <property type="entry name" value="SecA_PP_bind"/>
    <property type="match status" value="1"/>
</dbReference>
<feature type="domain" description="SecA family profile" evidence="13">
    <location>
        <begin position="40"/>
        <end position="613"/>
    </location>
</feature>
<evidence type="ECO:0000256" key="10">
    <source>
        <dbReference type="ARBA" id="ARBA00023136"/>
    </source>
</evidence>
<keyword evidence="3" id="KW-0963">Cytoplasm</keyword>
<dbReference type="Proteomes" id="UP000292120">
    <property type="component" value="Unassembled WGS sequence"/>
</dbReference>
<dbReference type="GO" id="GO:0005829">
    <property type="term" value="C:cytosol"/>
    <property type="evidence" value="ECO:0007669"/>
    <property type="project" value="TreeGrafter"/>
</dbReference>
<evidence type="ECO:0000256" key="4">
    <source>
        <dbReference type="ARBA" id="ARBA00022519"/>
    </source>
</evidence>
<keyword evidence="5" id="KW-0547">Nucleotide-binding</keyword>
<dbReference type="Gene3D" id="3.90.1440.10">
    <property type="entry name" value="SecA, preprotein cross-linking domain"/>
    <property type="match status" value="1"/>
</dbReference>
<dbReference type="OrthoDB" id="9805579at2"/>
<evidence type="ECO:0000256" key="2">
    <source>
        <dbReference type="ARBA" id="ARBA00022475"/>
    </source>
</evidence>
<dbReference type="RefSeq" id="WP_130966790.1">
    <property type="nucleotide sequence ID" value="NZ_SIXI01000002.1"/>
</dbReference>
<dbReference type="AlphaFoldDB" id="A0A4Q9H0E3"/>
<dbReference type="InterPro" id="IPR000185">
    <property type="entry name" value="SecA"/>
</dbReference>
<comment type="caution">
    <text evidence="14">The sequence shown here is derived from an EMBL/GenBank/DDBJ whole genome shotgun (WGS) entry which is preliminary data.</text>
</comment>
<proteinExistence type="predicted"/>
<keyword evidence="15" id="KW-1185">Reference proteome</keyword>
<reference evidence="14 15" key="1">
    <citation type="submission" date="2019-02" db="EMBL/GenBank/DDBJ databases">
        <title>Aquabacterium sp. strain KMB7.</title>
        <authorList>
            <person name="Chen W.-M."/>
        </authorList>
    </citation>
    <scope>NUCLEOTIDE SEQUENCE [LARGE SCALE GENOMIC DNA]</scope>
    <source>
        <strain evidence="14 15">KMB7</strain>
    </source>
</reference>
<dbReference type="Gene3D" id="3.40.50.300">
    <property type="entry name" value="P-loop containing nucleotide triphosphate hydrolases"/>
    <property type="match status" value="2"/>
</dbReference>
<keyword evidence="9" id="KW-0811">Translocation</keyword>
<dbReference type="PROSITE" id="PS51196">
    <property type="entry name" value="SECA_MOTOR_DEAD"/>
    <property type="match status" value="1"/>
</dbReference>
<keyword evidence="10" id="KW-0472">Membrane</keyword>
<dbReference type="SUPFAM" id="SSF52540">
    <property type="entry name" value="P-loop containing nucleoside triphosphate hydrolases"/>
    <property type="match status" value="2"/>
</dbReference>
<evidence type="ECO:0000313" key="15">
    <source>
        <dbReference type="Proteomes" id="UP000292120"/>
    </source>
</evidence>
<dbReference type="GO" id="GO:0031522">
    <property type="term" value="C:cell envelope Sec protein transport complex"/>
    <property type="evidence" value="ECO:0007669"/>
    <property type="project" value="TreeGrafter"/>
</dbReference>
<evidence type="ECO:0000259" key="13">
    <source>
        <dbReference type="PROSITE" id="PS51196"/>
    </source>
</evidence>
<feature type="domain" description="Helicase C-terminal" evidence="12">
    <location>
        <begin position="457"/>
        <end position="615"/>
    </location>
</feature>
<protein>
    <submittedName>
        <fullName evidence="14">Uncharacterized protein</fullName>
    </submittedName>
</protein>
<keyword evidence="2" id="KW-1003">Cell membrane</keyword>
<dbReference type="InterPro" id="IPR011115">
    <property type="entry name" value="SecA_DEAD"/>
</dbReference>
<sequence length="656" mass="72896">MSISQAPAGRLWQAGLPVPGPVHGRYPIRPYPEHGQSWVWLWMRQALQAPPTPPHVGQRRWLMAVQEGLLKWGLLDARGFREQLLQLRGQLAMRGFKPHLVAEAMAAVGVVLQRHKGWAVHDVQWLAARWMLDGRLVEMATGEGKSVVVALAATVAALAHVPVHAMTANDYLARRDLDAWLPVYDALGLSAACVLASMQTPERRAAYACDIVHVTAREVAFDHLRDQAALASNAHDQVVLRGLCLAILDEADSILIDEACTPLVLSQAVEPAGRDRPQRVAMFLAQQLLNGHHYAVQPTRLVQLTPPGRARLAQLTQSHDGPWRLARYREEQVQLALMALHSLQRDVDYLVQDDEVVIVDGVTGRQAMGRVWSRGLHHMVCLKERLPLPPDTETLTQTTYQAFFPRYHRLCGLSGTLWEERAELMALYGLPVWRAPLRQPSRRLDLGWHLDLNEAAQHQRVLQQAQAHAAAGQAVLIGTDSVQASEALSALLQAHGVAHTLLNARVDSEEGARERELIADAGRPGAITIATHMAGRGTDIHLHEATLQQGGLHVINTRLNTSGRIDRQLIGRSARQGQPGSCCTCLHLDDPTLVSRLGVARRLLQPLARWPVLLRLACRWLQRSEGRQAASQRWLQLLAAQSLRKQLRWSGKDDWL</sequence>
<dbReference type="InterPro" id="IPR014018">
    <property type="entry name" value="SecA_motor_DEAD"/>
</dbReference>
<dbReference type="PANTHER" id="PTHR30612:SF0">
    <property type="entry name" value="CHLOROPLAST PROTEIN-TRANSPORTING ATPASE"/>
    <property type="match status" value="1"/>
</dbReference>
<dbReference type="PRINTS" id="PR00906">
    <property type="entry name" value="SECA"/>
</dbReference>
<dbReference type="PANTHER" id="PTHR30612">
    <property type="entry name" value="SECA INNER MEMBRANE COMPONENT OF SEC PROTEIN SECRETION SYSTEM"/>
    <property type="match status" value="1"/>
</dbReference>
<dbReference type="InterPro" id="IPR036670">
    <property type="entry name" value="SecA_X-link_sf"/>
</dbReference>
<dbReference type="InterPro" id="IPR044722">
    <property type="entry name" value="SecA_SF2_C"/>
</dbReference>
<evidence type="ECO:0000256" key="7">
    <source>
        <dbReference type="ARBA" id="ARBA00022927"/>
    </source>
</evidence>
<evidence type="ECO:0000256" key="8">
    <source>
        <dbReference type="ARBA" id="ARBA00022967"/>
    </source>
</evidence>
<dbReference type="PROSITE" id="PS51194">
    <property type="entry name" value="HELICASE_CTER"/>
    <property type="match status" value="1"/>
</dbReference>
<evidence type="ECO:0000256" key="6">
    <source>
        <dbReference type="ARBA" id="ARBA00022840"/>
    </source>
</evidence>
<gene>
    <name evidence="14" type="ORF">EYS42_05150</name>
</gene>
<keyword evidence="8" id="KW-1278">Translocase</keyword>
<name>A0A4Q9H0E3_9BURK</name>
<dbReference type="PROSITE" id="PS51192">
    <property type="entry name" value="HELICASE_ATP_BIND_1"/>
    <property type="match status" value="1"/>
</dbReference>